<evidence type="ECO:0000256" key="2">
    <source>
        <dbReference type="ARBA" id="ARBA00022448"/>
    </source>
</evidence>
<dbReference type="CDD" id="cd13686">
    <property type="entry name" value="GluR_Plant"/>
    <property type="match status" value="2"/>
</dbReference>
<evidence type="ECO:0000256" key="6">
    <source>
        <dbReference type="ARBA" id="ARBA00023136"/>
    </source>
</evidence>
<feature type="transmembrane region" description="Helical" evidence="12">
    <location>
        <begin position="601"/>
        <end position="622"/>
    </location>
</feature>
<keyword evidence="2" id="KW-0813">Transport</keyword>
<feature type="domain" description="Ionotropic glutamate receptor C-terminal" evidence="13">
    <location>
        <begin position="421"/>
        <end position="758"/>
    </location>
</feature>
<dbReference type="EMBL" id="CP039354">
    <property type="protein sequence ID" value="QCE10018.1"/>
    <property type="molecule type" value="Genomic_DNA"/>
</dbReference>
<evidence type="ECO:0000256" key="5">
    <source>
        <dbReference type="ARBA" id="ARBA00023065"/>
    </source>
</evidence>
<evidence type="ECO:0000256" key="7">
    <source>
        <dbReference type="ARBA" id="ARBA00023170"/>
    </source>
</evidence>
<evidence type="ECO:0000256" key="8">
    <source>
        <dbReference type="ARBA" id="ARBA00023180"/>
    </source>
</evidence>
<proteinExistence type="predicted"/>
<feature type="transmembrane region" description="Helical" evidence="12">
    <location>
        <begin position="1880"/>
        <end position="1898"/>
    </location>
</feature>
<feature type="transmembrane region" description="Helical" evidence="12">
    <location>
        <begin position="571"/>
        <end position="589"/>
    </location>
</feature>
<feature type="transmembrane region" description="Helical" evidence="12">
    <location>
        <begin position="541"/>
        <end position="559"/>
    </location>
</feature>
<dbReference type="PANTHER" id="PTHR34836:SF9">
    <property type="entry name" value="RECEPTOR LIGAND BINDING REGION DOMAIN-CONTAINING PROTEIN"/>
    <property type="match status" value="1"/>
</dbReference>
<feature type="domain" description="Ionotropic glutamate receptor C-terminal" evidence="13">
    <location>
        <begin position="1703"/>
        <end position="2037"/>
    </location>
</feature>
<keyword evidence="7 14" id="KW-0675">Receptor</keyword>
<dbReference type="PANTHER" id="PTHR34836">
    <property type="entry name" value="OS06G0188250 PROTEIN"/>
    <property type="match status" value="1"/>
</dbReference>
<dbReference type="GO" id="GO:0015276">
    <property type="term" value="F:ligand-gated monoatomic ion channel activity"/>
    <property type="evidence" value="ECO:0007669"/>
    <property type="project" value="InterPro"/>
</dbReference>
<evidence type="ECO:0000256" key="11">
    <source>
        <dbReference type="SAM" id="MobiDB-lite"/>
    </source>
</evidence>
<keyword evidence="15" id="KW-1185">Reference proteome</keyword>
<dbReference type="InterPro" id="IPR001828">
    <property type="entry name" value="ANF_lig-bd_rcpt"/>
</dbReference>
<keyword evidence="6 12" id="KW-0472">Membrane</keyword>
<feature type="region of interest" description="Disordered" evidence="11">
    <location>
        <begin position="2107"/>
        <end position="2131"/>
    </location>
</feature>
<dbReference type="Pfam" id="PF01094">
    <property type="entry name" value="ANF_receptor"/>
    <property type="match status" value="3"/>
</dbReference>
<organism evidence="14 15">
    <name type="scientific">Vigna unguiculata</name>
    <name type="common">Cowpea</name>
    <dbReference type="NCBI Taxonomy" id="3917"/>
    <lineage>
        <taxon>Eukaryota</taxon>
        <taxon>Viridiplantae</taxon>
        <taxon>Streptophyta</taxon>
        <taxon>Embryophyta</taxon>
        <taxon>Tracheophyta</taxon>
        <taxon>Spermatophyta</taxon>
        <taxon>Magnoliopsida</taxon>
        <taxon>eudicotyledons</taxon>
        <taxon>Gunneridae</taxon>
        <taxon>Pentapetalae</taxon>
        <taxon>rosids</taxon>
        <taxon>fabids</taxon>
        <taxon>Fabales</taxon>
        <taxon>Fabaceae</taxon>
        <taxon>Papilionoideae</taxon>
        <taxon>50 kb inversion clade</taxon>
        <taxon>NPAAA clade</taxon>
        <taxon>indigoferoid/millettioid clade</taxon>
        <taxon>Phaseoleae</taxon>
        <taxon>Vigna</taxon>
    </lineage>
</organism>
<comment type="subcellular location">
    <subcellularLocation>
        <location evidence="1">Membrane</location>
        <topology evidence="1">Multi-pass membrane protein</topology>
    </subcellularLocation>
</comment>
<gene>
    <name evidence="14" type="ORF">DEO72_LG10g1241</name>
</gene>
<keyword evidence="8" id="KW-0325">Glycoprotein</keyword>
<evidence type="ECO:0000256" key="3">
    <source>
        <dbReference type="ARBA" id="ARBA00022692"/>
    </source>
</evidence>
<dbReference type="Gene3D" id="3.40.50.2300">
    <property type="match status" value="6"/>
</dbReference>
<dbReference type="FunFam" id="3.40.50.2300:FF:000188">
    <property type="entry name" value="Glutamate receptor"/>
    <property type="match status" value="3"/>
</dbReference>
<evidence type="ECO:0000256" key="4">
    <source>
        <dbReference type="ARBA" id="ARBA00022989"/>
    </source>
</evidence>
<dbReference type="Pfam" id="PF00060">
    <property type="entry name" value="Lig_chan"/>
    <property type="match status" value="2"/>
</dbReference>
<sequence>MSTALGKTTVDDGMHVEMKGTIGVIADNNSRNGKEEIVAVKMAMEDFYHYSNQSFGLQIRDSHADPLQAALAARDLIDTQKVEAIIGPETWKETTLVADICSQNMTPVLSLADATPNWSTLKWPYLVQISPNQFKQMKAVAAILHSFEWYNVNIIYDDTDSSSTRMFSHLYRDLNVAGVHISHVLAIPPLSSSALSQELENLRDGHCRVFVVNLSLPLAINLFKTAKELGMMEKGYVWIVTDPLTSLVHSLNSSIISSMQGIVGIKSYFPEIGLQYEDFYPKFRKRFSSENPHELNNEPGIFAARAYDAAWTLALSMIQTNNKKDQTLLDKILLNNFTGLSGKIHFSDQKLDPSDTFQIINVMGKDCKEIGFWTNGLGFSNIIGQNAAFNSSMKELGQVLWPGRPWGTPRGWIKALDKPLRIGVPVLATLKQFINVIQDQTENTTTFQGFTIDLFRATMELLPYHLPYKFYPFNDTYDNLVKQVYLKNFDAVIDVTIISYRYQYAEFTQPYTDPGVVMVVPLKSQVDHRAWLFMKPFTKTMWVLILAMVIYNGFILWMLERRHSPEITGSMLNQTGTMAWLALTPLIKLDGDKLHSNLSKMVMVVWLFVALIITQTYTANLASMLTAERLEPTIDNIDQLRNSNIRVGYGSGSFLKHYVNEVLHFHPENMRNYGELEEYAEALRRKEIGAAFLEVPAAKIFLAKYCREFIQAGPSYKIGGFAFAFPRGSPFIPDVNKALLDLVETGKVRELENKMLALEECEDTGVNGKTASLSPNSFWVLFIFTAGTSTFSLLVYIFRVITDNNSRNGKEEIVAVKMAMEDFYHYSNQSFGLQIRDSHADPLQAALAARDLIDTQKVEAIIGPETWKETTLVADICSQNMTPVISLADATPNWSTLKLPYLVQVSPNQFMQMKAVAAIVHSFEWYNVNIIYDDTDSSSTRMFSHLYRDFSVAGVLVSNVLTIPPLTSSSLSQELEKLRDGYCRVFIVNLSLPLAINLFQTAKELKMVEKGYVWIVTDPLTSLVHSLNSSIISSMQGIIGVKSYFPEIGLQYEDFYFKFRKKFSSENPHELNNEPGIFAARAYDAAWTLALSMIQANNKKDQTLLDKILLNNFTGLSGKIHFSDQKLDPSDTFQIINVMGKDCKEIGFWTNGLGFSNIIGQNAAFNSSMKELGQVLWPGRPWGTPRGWTLPSSDNPLRIGVSVLGTLKQFITVIQDQTENTTTFQGFTIDLFNATMKLLPYYLPYKFYPFNDTYDNLVKQVYLKVSMGRLGLHVLVLLLCLMSTALGKTTVDDGMHVKMKGTIGVIADNNSRNGKEEIVAVKMAMEDFYHYSNQSFGLQIRDSHADPLQAALAARDLIDTHKVEAIIGPETWKVTTLVAEICSQNMTPVLSLADATPNWSTLKWPYLVQISPNQFKQMKAVADIVLSFEWYNVNIIYDDTDSSSTRMFSHLYRDLSVAGVLISNVLTIPPLSSSSLSQELEKLRDGYCRVFIVNLSLPLAINLFLTAKELRMMEKGYVWIVTDPLTSLVHSLNSSIISSMQGIVGVKSYFPEIGLQYEDFYFKFRKKFSSENPHELNNEPGIFAARAYDAAWTLALSMITANKKKDQTLLDKILLNNFTGLSGKIHFSDQRLDPSDTFQIINVMGKDDKEIGFWTHELGFSNIIGQNAAFNSSMKELGQVLWPGRPWGTPRGWTLPSSDNPLRIGVSVLGTLKQFITDQTENTTTFHGFTIDLFRATMELLPYPFPYKFYPFNDTYDNLVKQVYLKNFDAVIDVTIISYRYQYTEFTQPYTDPGVVMVVPLKSKVDHRAWLFLKPFTKSMWVLILAMVIYNGFILWMLERRHSPEITGSVLNQTGTMAWLALTPLIKLDGDKLHSNLSKMVMVAWLFVALIITQTYTANLASMLTAERLQPTVDDIDQLRNRNIRVGYSSGSFLMNYVQEVLQFHPESMRNYGELEEYAEALRRKEIGAAFLEVPAAKIFVAKYCKEFIQAGPLYKIGGFGFAFARGSPFIPDVNKALLDLVETGKVHELENKMLASEECEDTEVNGETASLSPNSFWVLFIFTAGTSTFSLFVYVFRMNYANGEEKTIQRLTTMIIQQCKNAKRRMSRKVSDVAESPTTSSTTHATPTQI</sequence>
<evidence type="ECO:0000313" key="14">
    <source>
        <dbReference type="EMBL" id="QCE10018.1"/>
    </source>
</evidence>
<keyword evidence="3 12" id="KW-0812">Transmembrane</keyword>
<feature type="transmembrane region" description="Helical" evidence="12">
    <location>
        <begin position="1850"/>
        <end position="1868"/>
    </location>
</feature>
<dbReference type="GO" id="GO:0016020">
    <property type="term" value="C:membrane"/>
    <property type="evidence" value="ECO:0007669"/>
    <property type="project" value="UniProtKB-SubCell"/>
</dbReference>
<evidence type="ECO:0000256" key="9">
    <source>
        <dbReference type="ARBA" id="ARBA00023286"/>
    </source>
</evidence>
<keyword evidence="5" id="KW-0406">Ion transport</keyword>
<dbReference type="InterPro" id="IPR015683">
    <property type="entry name" value="Ionotropic_Glu_rcpt"/>
</dbReference>
<reference evidence="14 15" key="1">
    <citation type="submission" date="2019-04" db="EMBL/GenBank/DDBJ databases">
        <title>An improved genome assembly and genetic linkage map for asparagus bean, Vigna unguiculata ssp. sesquipedialis.</title>
        <authorList>
            <person name="Xia Q."/>
            <person name="Zhang R."/>
            <person name="Dong Y."/>
        </authorList>
    </citation>
    <scope>NUCLEOTIDE SEQUENCE [LARGE SCALE GENOMIC DNA]</scope>
    <source>
        <tissue evidence="14">Leaf</tissue>
    </source>
</reference>
<dbReference type="InterPro" id="IPR028082">
    <property type="entry name" value="Peripla_BP_I"/>
</dbReference>
<evidence type="ECO:0000256" key="12">
    <source>
        <dbReference type="SAM" id="Phobius"/>
    </source>
</evidence>
<dbReference type="SUPFAM" id="SSF53822">
    <property type="entry name" value="Periplasmic binding protein-like I"/>
    <property type="match status" value="3"/>
</dbReference>
<dbReference type="InterPro" id="IPR001320">
    <property type="entry name" value="Iontro_rcpt_C"/>
</dbReference>
<name>A0A4D6N9Q7_VIGUN</name>
<keyword evidence="9" id="KW-1071">Ligand-gated ion channel</keyword>
<feature type="transmembrane region" description="Helical" evidence="12">
    <location>
        <begin position="2057"/>
        <end position="2077"/>
    </location>
</feature>
<evidence type="ECO:0000256" key="10">
    <source>
        <dbReference type="ARBA" id="ARBA00023303"/>
    </source>
</evidence>
<accession>A0A4D6N9Q7</accession>
<evidence type="ECO:0000313" key="15">
    <source>
        <dbReference type="Proteomes" id="UP000501690"/>
    </source>
</evidence>
<dbReference type="FunFam" id="1.10.287.70:FF:000172">
    <property type="entry name" value="Glutamate receptor"/>
    <property type="match status" value="2"/>
</dbReference>
<dbReference type="CDD" id="cd19990">
    <property type="entry name" value="PBP1_GABAb_receptor_plant"/>
    <property type="match status" value="3"/>
</dbReference>
<dbReference type="SUPFAM" id="SSF53850">
    <property type="entry name" value="Periplasmic binding protein-like II"/>
    <property type="match status" value="2"/>
</dbReference>
<evidence type="ECO:0000256" key="1">
    <source>
        <dbReference type="ARBA" id="ARBA00004141"/>
    </source>
</evidence>
<protein>
    <submittedName>
        <fullName evidence="14">Glutamate receptor</fullName>
    </submittedName>
</protein>
<dbReference type="FunFam" id="3.40.190.10:FF:000054">
    <property type="entry name" value="Glutamate receptor"/>
    <property type="match status" value="2"/>
</dbReference>
<dbReference type="Gene3D" id="1.10.287.70">
    <property type="match status" value="2"/>
</dbReference>
<dbReference type="SMR" id="A0A4D6N9Q7"/>
<dbReference type="Gene3D" id="3.40.190.10">
    <property type="entry name" value="Periplasmic binding protein-like II"/>
    <property type="match status" value="3"/>
</dbReference>
<dbReference type="Proteomes" id="UP000501690">
    <property type="component" value="Linkage Group LG10"/>
</dbReference>
<keyword evidence="4 12" id="KW-1133">Transmembrane helix</keyword>
<evidence type="ECO:0000259" key="13">
    <source>
        <dbReference type="SMART" id="SM00079"/>
    </source>
</evidence>
<feature type="transmembrane region" description="Helical" evidence="12">
    <location>
        <begin position="778"/>
        <end position="798"/>
    </location>
</feature>
<feature type="transmembrane region" description="Helical" evidence="12">
    <location>
        <begin position="1820"/>
        <end position="1838"/>
    </location>
</feature>
<feature type="compositionally biased region" description="Low complexity" evidence="11">
    <location>
        <begin position="2117"/>
        <end position="2131"/>
    </location>
</feature>
<keyword evidence="10" id="KW-0407">Ion channel</keyword>
<dbReference type="SMART" id="SM00079">
    <property type="entry name" value="PBPe"/>
    <property type="match status" value="2"/>
</dbReference>
<dbReference type="InterPro" id="IPR044440">
    <property type="entry name" value="GABAb_receptor_plant_PBP1"/>
</dbReference>